<dbReference type="GO" id="GO:0046872">
    <property type="term" value="F:metal ion binding"/>
    <property type="evidence" value="ECO:0007669"/>
    <property type="project" value="UniProtKB-KW"/>
</dbReference>
<evidence type="ECO:0000256" key="2">
    <source>
        <dbReference type="ARBA" id="ARBA00022670"/>
    </source>
</evidence>
<gene>
    <name evidence="11" type="ORF">CKO21_01765</name>
</gene>
<keyword evidence="2" id="KW-0645">Protease</keyword>
<evidence type="ECO:0000256" key="3">
    <source>
        <dbReference type="ARBA" id="ARBA00022723"/>
    </source>
</evidence>
<proteinExistence type="predicted"/>
<evidence type="ECO:0000313" key="11">
    <source>
        <dbReference type="EMBL" id="MBK1695974.1"/>
    </source>
</evidence>
<protein>
    <recommendedName>
        <fullName evidence="10">M23ase beta-sheet core domain-containing protein</fullName>
    </recommendedName>
</protein>
<dbReference type="RefSeq" id="WP_051431773.1">
    <property type="nucleotide sequence ID" value="NZ_NRRE01000008.1"/>
</dbReference>
<dbReference type="PANTHER" id="PTHR21666:SF288">
    <property type="entry name" value="CELL DIVISION PROTEIN YTFB"/>
    <property type="match status" value="1"/>
</dbReference>
<dbReference type="SUPFAM" id="SSF51261">
    <property type="entry name" value="Duplicated hybrid motif"/>
    <property type="match status" value="1"/>
</dbReference>
<evidence type="ECO:0000256" key="7">
    <source>
        <dbReference type="SAM" id="Coils"/>
    </source>
</evidence>
<keyword evidence="3" id="KW-0479">Metal-binding</keyword>
<evidence type="ECO:0000256" key="9">
    <source>
        <dbReference type="SAM" id="SignalP"/>
    </source>
</evidence>
<feature type="coiled-coil region" evidence="7">
    <location>
        <begin position="40"/>
        <end position="102"/>
    </location>
</feature>
<name>A0A934QFK4_9PROT</name>
<evidence type="ECO:0000256" key="6">
    <source>
        <dbReference type="ARBA" id="ARBA00023049"/>
    </source>
</evidence>
<reference evidence="11" key="1">
    <citation type="submission" date="2017-08" db="EMBL/GenBank/DDBJ databases">
        <authorList>
            <person name="Imhoff J.F."/>
            <person name="Rahn T."/>
            <person name="Kuenzel S."/>
            <person name="Neulinger S.C."/>
        </authorList>
    </citation>
    <scope>NUCLEOTIDE SEQUENCE</scope>
    <source>
        <strain evidence="11">DSM 9154</strain>
    </source>
</reference>
<feature type="domain" description="M23ase beta-sheet core" evidence="10">
    <location>
        <begin position="360"/>
        <end position="462"/>
    </location>
</feature>
<evidence type="ECO:0000313" key="12">
    <source>
        <dbReference type="Proteomes" id="UP000778970"/>
    </source>
</evidence>
<feature type="signal peptide" evidence="9">
    <location>
        <begin position="1"/>
        <end position="31"/>
    </location>
</feature>
<dbReference type="AlphaFoldDB" id="A0A934QFK4"/>
<dbReference type="GO" id="GO:0004222">
    <property type="term" value="F:metalloendopeptidase activity"/>
    <property type="evidence" value="ECO:0007669"/>
    <property type="project" value="TreeGrafter"/>
</dbReference>
<dbReference type="Gene3D" id="1.20.5.170">
    <property type="match status" value="1"/>
</dbReference>
<evidence type="ECO:0000256" key="4">
    <source>
        <dbReference type="ARBA" id="ARBA00022801"/>
    </source>
</evidence>
<reference evidence="11" key="2">
    <citation type="journal article" date="2020" name="Microorganisms">
        <title>Osmotic Adaptation and Compatible Solute Biosynthesis of Phototrophic Bacteria as Revealed from Genome Analyses.</title>
        <authorList>
            <person name="Imhoff J.F."/>
            <person name="Rahn T."/>
            <person name="Kunzel S."/>
            <person name="Keller A."/>
            <person name="Neulinger S.C."/>
        </authorList>
    </citation>
    <scope>NUCLEOTIDE SEQUENCE</scope>
    <source>
        <strain evidence="11">DSM 9154</strain>
    </source>
</reference>
<feature type="region of interest" description="Disordered" evidence="8">
    <location>
        <begin position="247"/>
        <end position="333"/>
    </location>
</feature>
<comment type="cofactor">
    <cofactor evidence="1">
        <name>Zn(2+)</name>
        <dbReference type="ChEBI" id="CHEBI:29105"/>
    </cofactor>
</comment>
<sequence>MPRRETRRPLKLTAALGGALLAAWNMGPAVAQDSQGGTSLQTIEDRAQERREQAEEFEDKAAKLSEQVRSLKARSVTTARRIQELERALTDIEDRLSTLEAKRRRKHGQLDQRKGQLAETLAALQRIAVLPPEALAVARGSPLEIVRSANLLQVAVPEIEQRAQALKQEIAELRQLSTEITEQRADLRETTGKLQQERTELEQLATRKRDLRAQAVARSKSATEEADALAQRAQSMRDLMAELRAQRDAREAAMRRRRAQAAPTPNTKPPTPAERTDRTAPPQPPTRDDSAPQQTQTAARTTGEQAVERDASPSSDLRLGRPSDIRDFPDSRRSLTVPAAGRIVTRYGERMQRAGGRVSAKGIEIVTRPGAQVVAPYDGKVVYAGPFRGYGRILIIEHGGRYHSLLAGLERIDAVVGQWVLAGEPVGVMADATGTGGRSNSSTNRTPKLYVELRRTGQPINPLPWLAQTGDKVRG</sequence>
<dbReference type="Proteomes" id="UP000778970">
    <property type="component" value="Unassembled WGS sequence"/>
</dbReference>
<evidence type="ECO:0000256" key="8">
    <source>
        <dbReference type="SAM" id="MobiDB-lite"/>
    </source>
</evidence>
<dbReference type="CDD" id="cd12797">
    <property type="entry name" value="M23_peptidase"/>
    <property type="match status" value="1"/>
</dbReference>
<dbReference type="GO" id="GO:0006508">
    <property type="term" value="P:proteolysis"/>
    <property type="evidence" value="ECO:0007669"/>
    <property type="project" value="UniProtKB-KW"/>
</dbReference>
<feature type="compositionally biased region" description="Basic and acidic residues" evidence="8">
    <location>
        <begin position="318"/>
        <end position="333"/>
    </location>
</feature>
<accession>A0A934QFK4</accession>
<evidence type="ECO:0000256" key="5">
    <source>
        <dbReference type="ARBA" id="ARBA00022833"/>
    </source>
</evidence>
<dbReference type="PANTHER" id="PTHR21666">
    <property type="entry name" value="PEPTIDASE-RELATED"/>
    <property type="match status" value="1"/>
</dbReference>
<comment type="caution">
    <text evidence="11">The sequence shown here is derived from an EMBL/GenBank/DDBJ whole genome shotgun (WGS) entry which is preliminary data.</text>
</comment>
<feature type="compositionally biased region" description="Low complexity" evidence="8">
    <location>
        <begin position="291"/>
        <end position="305"/>
    </location>
</feature>
<dbReference type="Pfam" id="PF01551">
    <property type="entry name" value="Peptidase_M23"/>
    <property type="match status" value="1"/>
</dbReference>
<evidence type="ECO:0000256" key="1">
    <source>
        <dbReference type="ARBA" id="ARBA00001947"/>
    </source>
</evidence>
<feature type="chain" id="PRO_5037542420" description="M23ase beta-sheet core domain-containing protein" evidence="9">
    <location>
        <begin position="32"/>
        <end position="475"/>
    </location>
</feature>
<organism evidence="11 12">
    <name type="scientific">Rhodovibrio salinarum</name>
    <dbReference type="NCBI Taxonomy" id="1087"/>
    <lineage>
        <taxon>Bacteria</taxon>
        <taxon>Pseudomonadati</taxon>
        <taxon>Pseudomonadota</taxon>
        <taxon>Alphaproteobacteria</taxon>
        <taxon>Rhodospirillales</taxon>
        <taxon>Rhodovibrionaceae</taxon>
        <taxon>Rhodovibrio</taxon>
    </lineage>
</organism>
<keyword evidence="12" id="KW-1185">Reference proteome</keyword>
<keyword evidence="9" id="KW-0732">Signal</keyword>
<dbReference type="EMBL" id="NRRE01000008">
    <property type="protein sequence ID" value="MBK1695974.1"/>
    <property type="molecule type" value="Genomic_DNA"/>
</dbReference>
<keyword evidence="6" id="KW-0482">Metalloprotease</keyword>
<keyword evidence="5" id="KW-0862">Zinc</keyword>
<dbReference type="InterPro" id="IPR011055">
    <property type="entry name" value="Dup_hybrid_motif"/>
</dbReference>
<dbReference type="InterPro" id="IPR016047">
    <property type="entry name" value="M23ase_b-sheet_dom"/>
</dbReference>
<keyword evidence="7" id="KW-0175">Coiled coil</keyword>
<dbReference type="InterPro" id="IPR050570">
    <property type="entry name" value="Cell_wall_metabolism_enzyme"/>
</dbReference>
<keyword evidence="4" id="KW-0378">Hydrolase</keyword>
<evidence type="ECO:0000259" key="10">
    <source>
        <dbReference type="Pfam" id="PF01551"/>
    </source>
</evidence>
<dbReference type="Gene3D" id="2.70.70.10">
    <property type="entry name" value="Glucose Permease (Domain IIA)"/>
    <property type="match status" value="1"/>
</dbReference>